<feature type="signal peptide" evidence="1">
    <location>
        <begin position="1"/>
        <end position="19"/>
    </location>
</feature>
<keyword evidence="1" id="KW-0732">Signal</keyword>
<organism evidence="2">
    <name type="scientific">Anopheles triannulatus</name>
    <dbReference type="NCBI Taxonomy" id="58253"/>
    <lineage>
        <taxon>Eukaryota</taxon>
        <taxon>Metazoa</taxon>
        <taxon>Ecdysozoa</taxon>
        <taxon>Arthropoda</taxon>
        <taxon>Hexapoda</taxon>
        <taxon>Insecta</taxon>
        <taxon>Pterygota</taxon>
        <taxon>Neoptera</taxon>
        <taxon>Endopterygota</taxon>
        <taxon>Diptera</taxon>
        <taxon>Nematocera</taxon>
        <taxon>Culicoidea</taxon>
        <taxon>Culicidae</taxon>
        <taxon>Anophelinae</taxon>
        <taxon>Anopheles</taxon>
    </lineage>
</organism>
<proteinExistence type="predicted"/>
<reference evidence="2" key="1">
    <citation type="submission" date="2018-01" db="EMBL/GenBank/DDBJ databases">
        <title>An insight into the sialome of Amazonian anophelines.</title>
        <authorList>
            <person name="Ribeiro J.M."/>
            <person name="Scarpassa V."/>
            <person name="Calvo E."/>
        </authorList>
    </citation>
    <scope>NUCLEOTIDE SEQUENCE</scope>
    <source>
        <tissue evidence="2">Salivary glands</tissue>
    </source>
</reference>
<dbReference type="AlphaFoldDB" id="A0A2M4B3J5"/>
<evidence type="ECO:0000256" key="1">
    <source>
        <dbReference type="SAM" id="SignalP"/>
    </source>
</evidence>
<name>A0A2M4B3J5_9DIPT</name>
<dbReference type="EMBL" id="GGFK01014295">
    <property type="protein sequence ID" value="MBW47616.1"/>
    <property type="molecule type" value="Transcribed_RNA"/>
</dbReference>
<accession>A0A2M4B3J5</accession>
<feature type="chain" id="PRO_5014649712" evidence="1">
    <location>
        <begin position="20"/>
        <end position="68"/>
    </location>
</feature>
<evidence type="ECO:0000313" key="2">
    <source>
        <dbReference type="EMBL" id="MBW47616.1"/>
    </source>
</evidence>
<protein>
    <submittedName>
        <fullName evidence="2">Putative secreted protein</fullName>
    </submittedName>
</protein>
<sequence>MISAMRCAAFIFCCSTTRAHSSVSTVWKNTYLSNNYVSRGDVEEFVPNASSKPVQWRVFEKESNMFLF</sequence>